<proteinExistence type="predicted"/>
<feature type="transmembrane region" description="Helical" evidence="1">
    <location>
        <begin position="170"/>
        <end position="189"/>
    </location>
</feature>
<feature type="transmembrane region" description="Helical" evidence="1">
    <location>
        <begin position="46"/>
        <end position="64"/>
    </location>
</feature>
<feature type="non-terminal residue" evidence="2">
    <location>
        <position position="1"/>
    </location>
</feature>
<keyword evidence="1" id="KW-1133">Transmembrane helix</keyword>
<keyword evidence="1" id="KW-0472">Membrane</keyword>
<dbReference type="InterPro" id="IPR051533">
    <property type="entry name" value="WaaL-like"/>
</dbReference>
<feature type="transmembrane region" description="Helical" evidence="1">
    <location>
        <begin position="201"/>
        <end position="220"/>
    </location>
</feature>
<gene>
    <name evidence="2" type="ORF">METZ01_LOCUS311811</name>
</gene>
<dbReference type="EMBL" id="UINC01099580">
    <property type="protein sequence ID" value="SVC58957.1"/>
    <property type="molecule type" value="Genomic_DNA"/>
</dbReference>
<protein>
    <recommendedName>
        <fullName evidence="3">O-antigen ligase domain-containing protein</fullName>
    </recommendedName>
</protein>
<accession>A0A382NFD7</accession>
<sequence>IMLVGLQLAGLWFSGSRGPYIATSTGLITFFILAIAFGHIKWMTRYALILIGGGLFAATIIAVPSEQSNIGIKRVLSIQNQITNSEEGPNELTGGLGGRFNIWNPTLELTRKWNVPAKESSINTLLRPMFGLGPDMFVYSFPIVSKPRTGIQVVDHAHNYELQVLMEQGFLGLIGFTMFSGFLVVSAFTTVKKIRSSNYRLSVVAIIGLALLPPMIGRMVEIQSGVARVSDLAMMFALFGAIIALHELVNRQQVSNNETSPTAQRSTSAGFFAWKIIVIGVVATMIITLFIRWDIRRLSSSWHHAEGFSQTSSFDQLQAWAKAQSQAPERPLFTNGLFTEYFHGAILLHSQGDEEDALKLMLTARDLLL</sequence>
<dbReference type="AlphaFoldDB" id="A0A382NFD7"/>
<evidence type="ECO:0000313" key="2">
    <source>
        <dbReference type="EMBL" id="SVC58957.1"/>
    </source>
</evidence>
<evidence type="ECO:0008006" key="3">
    <source>
        <dbReference type="Google" id="ProtNLM"/>
    </source>
</evidence>
<dbReference type="PANTHER" id="PTHR37422:SF13">
    <property type="entry name" value="LIPOPOLYSACCHARIDE BIOSYNTHESIS PROTEIN PA4999-RELATED"/>
    <property type="match status" value="1"/>
</dbReference>
<dbReference type="PANTHER" id="PTHR37422">
    <property type="entry name" value="TEICHURONIC ACID BIOSYNTHESIS PROTEIN TUAE"/>
    <property type="match status" value="1"/>
</dbReference>
<reference evidence="2" key="1">
    <citation type="submission" date="2018-05" db="EMBL/GenBank/DDBJ databases">
        <authorList>
            <person name="Lanie J.A."/>
            <person name="Ng W.-L."/>
            <person name="Kazmierczak K.M."/>
            <person name="Andrzejewski T.M."/>
            <person name="Davidsen T.M."/>
            <person name="Wayne K.J."/>
            <person name="Tettelin H."/>
            <person name="Glass J.I."/>
            <person name="Rusch D."/>
            <person name="Podicherti R."/>
            <person name="Tsui H.-C.T."/>
            <person name="Winkler M.E."/>
        </authorList>
    </citation>
    <scope>NUCLEOTIDE SEQUENCE</scope>
</reference>
<feature type="transmembrane region" description="Helical" evidence="1">
    <location>
        <begin position="232"/>
        <end position="249"/>
    </location>
</feature>
<evidence type="ECO:0000256" key="1">
    <source>
        <dbReference type="SAM" id="Phobius"/>
    </source>
</evidence>
<organism evidence="2">
    <name type="scientific">marine metagenome</name>
    <dbReference type="NCBI Taxonomy" id="408172"/>
    <lineage>
        <taxon>unclassified sequences</taxon>
        <taxon>metagenomes</taxon>
        <taxon>ecological metagenomes</taxon>
    </lineage>
</organism>
<feature type="non-terminal residue" evidence="2">
    <location>
        <position position="369"/>
    </location>
</feature>
<feature type="transmembrane region" description="Helical" evidence="1">
    <location>
        <begin position="269"/>
        <end position="291"/>
    </location>
</feature>
<feature type="transmembrane region" description="Helical" evidence="1">
    <location>
        <begin position="20"/>
        <end position="40"/>
    </location>
</feature>
<keyword evidence="1" id="KW-0812">Transmembrane</keyword>
<name>A0A382NFD7_9ZZZZ</name>